<dbReference type="SUPFAM" id="SSF46548">
    <property type="entry name" value="alpha-helical ferredoxin"/>
    <property type="match status" value="1"/>
</dbReference>
<dbReference type="InterPro" id="IPR009051">
    <property type="entry name" value="Helical_ferredxn"/>
</dbReference>
<dbReference type="NCBIfam" id="TIGR01316">
    <property type="entry name" value="gltA"/>
    <property type="match status" value="1"/>
</dbReference>
<keyword evidence="4" id="KW-1185">Reference proteome</keyword>
<evidence type="ECO:0000259" key="2">
    <source>
        <dbReference type="Pfam" id="PF14691"/>
    </source>
</evidence>
<dbReference type="PANTHER" id="PTHR42783">
    <property type="entry name" value="GLUTAMATE SYNTHASE [NADPH] SMALL CHAIN"/>
    <property type="match status" value="1"/>
</dbReference>
<comment type="caution">
    <text evidence="3">The sequence shown here is derived from an EMBL/GenBank/DDBJ whole genome shotgun (WGS) entry which is preliminary data.</text>
</comment>
<dbReference type="RefSeq" id="WP_111445066.1">
    <property type="nucleotide sequence ID" value="NZ_QKZK01000008.1"/>
</dbReference>
<dbReference type="Gene3D" id="3.50.50.60">
    <property type="entry name" value="FAD/NAD(P)-binding domain"/>
    <property type="match status" value="2"/>
</dbReference>
<dbReference type="EMBL" id="QKZK01000008">
    <property type="protein sequence ID" value="PZX17963.1"/>
    <property type="molecule type" value="Genomic_DNA"/>
</dbReference>
<reference evidence="3 4" key="1">
    <citation type="submission" date="2018-06" db="EMBL/GenBank/DDBJ databases">
        <title>Genomic Encyclopedia of Archaeal and Bacterial Type Strains, Phase II (KMG-II): from individual species to whole genera.</title>
        <authorList>
            <person name="Goeker M."/>
        </authorList>
    </citation>
    <scope>NUCLEOTIDE SEQUENCE [LARGE SCALE GENOMIC DNA]</scope>
    <source>
        <strain evidence="3 4">DSM 6779</strain>
    </source>
</reference>
<name>A0A2W7NEM8_9BACT</name>
<dbReference type="InterPro" id="IPR036188">
    <property type="entry name" value="FAD/NAD-bd_sf"/>
</dbReference>
<organism evidence="3 4">
    <name type="scientific">Breznakibacter xylanolyticus</name>
    <dbReference type="NCBI Taxonomy" id="990"/>
    <lineage>
        <taxon>Bacteria</taxon>
        <taxon>Pseudomonadati</taxon>
        <taxon>Bacteroidota</taxon>
        <taxon>Bacteroidia</taxon>
        <taxon>Marinilabiliales</taxon>
        <taxon>Marinilabiliaceae</taxon>
        <taxon>Breznakibacter</taxon>
    </lineage>
</organism>
<dbReference type="AlphaFoldDB" id="A0A2W7NEM8"/>
<dbReference type="GO" id="GO:0051536">
    <property type="term" value="F:iron-sulfur cluster binding"/>
    <property type="evidence" value="ECO:0007669"/>
    <property type="project" value="InterPro"/>
</dbReference>
<dbReference type="PRINTS" id="PR00419">
    <property type="entry name" value="ADXRDTASE"/>
</dbReference>
<feature type="domain" description="Dihydroprymidine dehydrogenase" evidence="2">
    <location>
        <begin position="51"/>
        <end position="156"/>
    </location>
</feature>
<dbReference type="InterPro" id="IPR028261">
    <property type="entry name" value="DPD_II"/>
</dbReference>
<proteinExistence type="predicted"/>
<sequence>MAVSPEFLKAEREQPWRVELRSKMKNKERTALTRVHMNEVDARERILSNIEVNQGLNQVQAMAEAQRCLDCPNPTCITGCPVEINIPKFIKHIECGNFADAAKTLKETSTLPAVCGRVCPQEKQCESQCFYTQKMNAEPVAIGYLERFAADWEQNSGQMAIPEQAPANGIKVGAIGSGPAGLTFAGEMAKKGYDVTVFEALHEIGGVLKYGIPEFRLPNRIVDVEIDVLKKMGVKFETNFVVGKTANVEDLQEEGYKAFFAGSGAGLPRFMEIPGENYIGILSSNEYLTRVNLMNAANPTTDTPIISGKRVAVIGGGNTAMDSVRTAKRLGAERAMIIYRRGMDEMPARVEEIKHAQEEGIEFLTLTNPVEYLADSQGRVSQVRVQKMGLGEPDASGRRRPEVIEGSEYLIDVDTVVVSVGVSPNPIVPDSLPDLKMTRWHTIEVNDDNLQSSIPFLFAGGDIVRGGATVILAMGDGRKAAAAMDEYLQKNQ</sequence>
<feature type="domain" description="FAD/NAD(P)-binding" evidence="1">
    <location>
        <begin position="175"/>
        <end position="477"/>
    </location>
</feature>
<dbReference type="PANTHER" id="PTHR42783:SF3">
    <property type="entry name" value="GLUTAMATE SYNTHASE [NADPH] SMALL CHAIN-RELATED"/>
    <property type="match status" value="1"/>
</dbReference>
<evidence type="ECO:0000313" key="3">
    <source>
        <dbReference type="EMBL" id="PZX17963.1"/>
    </source>
</evidence>
<dbReference type="InterPro" id="IPR023753">
    <property type="entry name" value="FAD/NAD-binding_dom"/>
</dbReference>
<dbReference type="Pfam" id="PF07992">
    <property type="entry name" value="Pyr_redox_2"/>
    <property type="match status" value="1"/>
</dbReference>
<dbReference type="Gene3D" id="1.10.1060.10">
    <property type="entry name" value="Alpha-helical ferredoxin"/>
    <property type="match status" value="1"/>
</dbReference>
<dbReference type="Proteomes" id="UP000249239">
    <property type="component" value="Unassembled WGS sequence"/>
</dbReference>
<dbReference type="OrthoDB" id="9803192at2"/>
<protein>
    <submittedName>
        <fullName evidence="3">Glutamate synthase (NADPH/NADH) small chain</fullName>
    </submittedName>
</protein>
<dbReference type="InterPro" id="IPR006004">
    <property type="entry name" value="SudA-like"/>
</dbReference>
<gene>
    <name evidence="3" type="ORF">LX69_01379</name>
</gene>
<evidence type="ECO:0000259" key="1">
    <source>
        <dbReference type="Pfam" id="PF07992"/>
    </source>
</evidence>
<dbReference type="Pfam" id="PF14691">
    <property type="entry name" value="Fer4_20"/>
    <property type="match status" value="1"/>
</dbReference>
<dbReference type="SUPFAM" id="SSF51971">
    <property type="entry name" value="Nucleotide-binding domain"/>
    <property type="match status" value="1"/>
</dbReference>
<accession>A0A2W7NEM8</accession>
<evidence type="ECO:0000313" key="4">
    <source>
        <dbReference type="Proteomes" id="UP000249239"/>
    </source>
</evidence>
<dbReference type="GO" id="GO:0016491">
    <property type="term" value="F:oxidoreductase activity"/>
    <property type="evidence" value="ECO:0007669"/>
    <property type="project" value="InterPro"/>
</dbReference>